<evidence type="ECO:0000313" key="1">
    <source>
        <dbReference type="EMBL" id="REG96171.1"/>
    </source>
</evidence>
<gene>
    <name evidence="1" type="ORF">C8P67_111145</name>
</gene>
<organism evidence="1 2">
    <name type="scientific">Flavobacterium aquicola</name>
    <dbReference type="NCBI Taxonomy" id="1682742"/>
    <lineage>
        <taxon>Bacteria</taxon>
        <taxon>Pseudomonadati</taxon>
        <taxon>Bacteroidota</taxon>
        <taxon>Flavobacteriia</taxon>
        <taxon>Flavobacteriales</taxon>
        <taxon>Flavobacteriaceae</taxon>
        <taxon>Flavobacterium</taxon>
    </lineage>
</organism>
<comment type="caution">
    <text evidence="1">The sequence shown here is derived from an EMBL/GenBank/DDBJ whole genome shotgun (WGS) entry which is preliminary data.</text>
</comment>
<dbReference type="EMBL" id="QUNI01000011">
    <property type="protein sequence ID" value="REG96171.1"/>
    <property type="molecule type" value="Genomic_DNA"/>
</dbReference>
<accession>A0A3E0ED49</accession>
<proteinExistence type="predicted"/>
<dbReference type="AlphaFoldDB" id="A0A3E0ED49"/>
<keyword evidence="2" id="KW-1185">Reference proteome</keyword>
<sequence>MINPDIFTTKITKDLSNQKKSNSFILKSETVIHRDNERQFYINYKNLFKSFIIFVELYNSLMW</sequence>
<protein>
    <submittedName>
        <fullName evidence="1">Uncharacterized protein</fullName>
    </submittedName>
</protein>
<name>A0A3E0ED49_9FLAO</name>
<reference evidence="1 2" key="1">
    <citation type="submission" date="2018-08" db="EMBL/GenBank/DDBJ databases">
        <title>Genomic Encyclopedia of Archaeal and Bacterial Type Strains, Phase II (KMG-II): from individual species to whole genera.</title>
        <authorList>
            <person name="Goeker M."/>
        </authorList>
    </citation>
    <scope>NUCLEOTIDE SEQUENCE [LARGE SCALE GENOMIC DNA]</scope>
    <source>
        <strain evidence="1 2">DSM 100880</strain>
    </source>
</reference>
<dbReference type="Proteomes" id="UP000257136">
    <property type="component" value="Unassembled WGS sequence"/>
</dbReference>
<evidence type="ECO:0000313" key="2">
    <source>
        <dbReference type="Proteomes" id="UP000257136"/>
    </source>
</evidence>